<sequence>MKRSIDDVSNTVVHSNKKPRSNLTPREQRHDRRDRIREEENKVMEPTPREQRHIRRDRVREEENRVGEKDRRIDQKQAKKRERQEEVESVKIPRPMRSRVESKLSNELLKATHSTIQMAAIPLVLQHRDVIGVAETGSGKAAAFISPNHLIQTPPKLVLLMQTTYENFRCRLALKGRLIFGPDARSLYLTIGLITVPIVFLIFLVAASDPGIIPRTQPSSDVDDDWDATSLSSDWAQSGKYLAPTKSVNVNGTMLRYDPLYYYSISSLPDVAHVINYDMPGNIEQYAHRIGRTGRAGKTGTATTFLSLDETNVFYDLKQMLMQSNSPVPLELARHEAFKFKPGSIPDRPPRPNQKGVEDSQIVQSYLNIIIVGYLIVTRHFKVDDNRRFANPRKLLATVAIEEYNLQLTDSLICLLLLRYLGLVCESSANSGKLFQSMGSLNEVTWPFSLPSSADLQLLLTEGQLY</sequence>
<feature type="domain" description="Helicase C-terminal" evidence="7">
    <location>
        <begin position="268"/>
        <end position="336"/>
    </location>
</feature>
<keyword evidence="2" id="KW-0547">Nucleotide-binding</keyword>
<evidence type="ECO:0000313" key="9">
    <source>
        <dbReference type="Proteomes" id="UP001151760"/>
    </source>
</evidence>
<comment type="caution">
    <text evidence="8">The sequence shown here is derived from an EMBL/GenBank/DDBJ whole genome shotgun (WGS) entry which is preliminary data.</text>
</comment>
<dbReference type="InterPro" id="IPR011545">
    <property type="entry name" value="DEAD/DEAH_box_helicase_dom"/>
</dbReference>
<keyword evidence="6" id="KW-0472">Membrane</keyword>
<evidence type="ECO:0000256" key="4">
    <source>
        <dbReference type="ARBA" id="ARBA00022884"/>
    </source>
</evidence>
<accession>A0ABQ5E4Q0</accession>
<feature type="compositionally biased region" description="Basic and acidic residues" evidence="5">
    <location>
        <begin position="58"/>
        <end position="90"/>
    </location>
</feature>
<proteinExistence type="predicted"/>
<reference evidence="8" key="2">
    <citation type="submission" date="2022-01" db="EMBL/GenBank/DDBJ databases">
        <authorList>
            <person name="Yamashiro T."/>
            <person name="Shiraishi A."/>
            <person name="Satake H."/>
            <person name="Nakayama K."/>
        </authorList>
    </citation>
    <scope>NUCLEOTIDE SEQUENCE</scope>
</reference>
<dbReference type="EMBL" id="BQNB010015933">
    <property type="protein sequence ID" value="GJT45834.1"/>
    <property type="molecule type" value="Genomic_DNA"/>
</dbReference>
<organism evidence="8 9">
    <name type="scientific">Tanacetum coccineum</name>
    <dbReference type="NCBI Taxonomy" id="301880"/>
    <lineage>
        <taxon>Eukaryota</taxon>
        <taxon>Viridiplantae</taxon>
        <taxon>Streptophyta</taxon>
        <taxon>Embryophyta</taxon>
        <taxon>Tracheophyta</taxon>
        <taxon>Spermatophyta</taxon>
        <taxon>Magnoliopsida</taxon>
        <taxon>eudicotyledons</taxon>
        <taxon>Gunneridae</taxon>
        <taxon>Pentapetalae</taxon>
        <taxon>asterids</taxon>
        <taxon>campanulids</taxon>
        <taxon>Asterales</taxon>
        <taxon>Asteraceae</taxon>
        <taxon>Asteroideae</taxon>
        <taxon>Anthemideae</taxon>
        <taxon>Anthemidinae</taxon>
        <taxon>Tanacetum</taxon>
    </lineage>
</organism>
<gene>
    <name evidence="8" type="ORF">Tco_0954549</name>
</gene>
<evidence type="ECO:0000313" key="8">
    <source>
        <dbReference type="EMBL" id="GJT45834.1"/>
    </source>
</evidence>
<keyword evidence="6" id="KW-0812">Transmembrane</keyword>
<protein>
    <recommendedName>
        <fullName evidence="1">RNA helicase</fullName>
        <ecNumber evidence="1">3.6.4.13</ecNumber>
    </recommendedName>
</protein>
<dbReference type="Proteomes" id="UP001151760">
    <property type="component" value="Unassembled WGS sequence"/>
</dbReference>
<feature type="transmembrane region" description="Helical" evidence="6">
    <location>
        <begin position="187"/>
        <end position="207"/>
    </location>
</feature>
<keyword evidence="6" id="KW-1133">Transmembrane helix</keyword>
<reference evidence="8" key="1">
    <citation type="journal article" date="2022" name="Int. J. Mol. Sci.">
        <title>Draft Genome of Tanacetum Coccineum: Genomic Comparison of Closely Related Tanacetum-Family Plants.</title>
        <authorList>
            <person name="Yamashiro T."/>
            <person name="Shiraishi A."/>
            <person name="Nakayama K."/>
            <person name="Satake H."/>
        </authorList>
    </citation>
    <scope>NUCLEOTIDE SEQUENCE</scope>
</reference>
<evidence type="ECO:0000256" key="5">
    <source>
        <dbReference type="SAM" id="MobiDB-lite"/>
    </source>
</evidence>
<keyword evidence="8" id="KW-0378">Hydrolase</keyword>
<feature type="region of interest" description="Disordered" evidence="5">
    <location>
        <begin position="1"/>
        <end position="90"/>
    </location>
</feature>
<evidence type="ECO:0000259" key="7">
    <source>
        <dbReference type="PROSITE" id="PS51194"/>
    </source>
</evidence>
<evidence type="ECO:0000256" key="6">
    <source>
        <dbReference type="SAM" id="Phobius"/>
    </source>
</evidence>
<keyword evidence="8" id="KW-0347">Helicase</keyword>
<dbReference type="Pfam" id="PF00271">
    <property type="entry name" value="Helicase_C"/>
    <property type="match status" value="1"/>
</dbReference>
<dbReference type="PANTHER" id="PTHR47958">
    <property type="entry name" value="ATP-DEPENDENT RNA HELICASE DBP3"/>
    <property type="match status" value="1"/>
</dbReference>
<evidence type="ECO:0000256" key="3">
    <source>
        <dbReference type="ARBA" id="ARBA00022840"/>
    </source>
</evidence>
<keyword evidence="4" id="KW-0694">RNA-binding</keyword>
<dbReference type="EC" id="3.6.4.13" evidence="1"/>
<keyword evidence="3" id="KW-0067">ATP-binding</keyword>
<dbReference type="Gene3D" id="3.40.50.300">
    <property type="entry name" value="P-loop containing nucleotide triphosphate hydrolases"/>
    <property type="match status" value="2"/>
</dbReference>
<dbReference type="Pfam" id="PF00270">
    <property type="entry name" value="DEAD"/>
    <property type="match status" value="1"/>
</dbReference>
<name>A0ABQ5E4Q0_9ASTR</name>
<dbReference type="InterPro" id="IPR001650">
    <property type="entry name" value="Helicase_C-like"/>
</dbReference>
<dbReference type="SUPFAM" id="SSF52540">
    <property type="entry name" value="P-loop containing nucleoside triphosphate hydrolases"/>
    <property type="match status" value="2"/>
</dbReference>
<keyword evidence="9" id="KW-1185">Reference proteome</keyword>
<evidence type="ECO:0000256" key="2">
    <source>
        <dbReference type="ARBA" id="ARBA00022741"/>
    </source>
</evidence>
<evidence type="ECO:0000256" key="1">
    <source>
        <dbReference type="ARBA" id="ARBA00012552"/>
    </source>
</evidence>
<feature type="compositionally biased region" description="Basic and acidic residues" evidence="5">
    <location>
        <begin position="26"/>
        <end position="51"/>
    </location>
</feature>
<dbReference type="InterPro" id="IPR027417">
    <property type="entry name" value="P-loop_NTPase"/>
</dbReference>
<dbReference type="GO" id="GO:0004386">
    <property type="term" value="F:helicase activity"/>
    <property type="evidence" value="ECO:0007669"/>
    <property type="project" value="UniProtKB-KW"/>
</dbReference>
<dbReference type="PROSITE" id="PS51194">
    <property type="entry name" value="HELICASE_CTER"/>
    <property type="match status" value="1"/>
</dbReference>